<protein>
    <submittedName>
        <fullName evidence="1">Uncharacterized protein</fullName>
    </submittedName>
</protein>
<sequence>MEEDQRRFFLLLSEIFPPFPPQMISFPSLSHFSGYLISCYFFFLELTSSCFISPAEDFQILSDEILEILASPCRATPITSRLLFFSSSSGVTARVSTQGLDITRKSGPATGIMVVYNPTTGVKHGIQPSHGYNGGL</sequence>
<evidence type="ECO:0000313" key="2">
    <source>
        <dbReference type="Proteomes" id="UP000811246"/>
    </source>
</evidence>
<evidence type="ECO:0000313" key="1">
    <source>
        <dbReference type="EMBL" id="KAG6713602.1"/>
    </source>
</evidence>
<comment type="caution">
    <text evidence="1">The sequence shown here is derived from an EMBL/GenBank/DDBJ whole genome shotgun (WGS) entry which is preliminary data.</text>
</comment>
<gene>
    <name evidence="1" type="ORF">I3842_05G161700</name>
</gene>
<name>A0A922JQS8_CARIL</name>
<accession>A0A922JQS8</accession>
<dbReference type="Proteomes" id="UP000811246">
    <property type="component" value="Chromosome 5"/>
</dbReference>
<dbReference type="AlphaFoldDB" id="A0A922JQS8"/>
<reference evidence="1" key="1">
    <citation type="submission" date="2021-01" db="EMBL/GenBank/DDBJ databases">
        <authorList>
            <person name="Lovell J.T."/>
            <person name="Bentley N."/>
            <person name="Bhattarai G."/>
            <person name="Jenkins J.W."/>
            <person name="Sreedasyam A."/>
            <person name="Alarcon Y."/>
            <person name="Bock C."/>
            <person name="Boston L."/>
            <person name="Carlson J."/>
            <person name="Cervantes K."/>
            <person name="Clermont K."/>
            <person name="Krom N."/>
            <person name="Kubenka K."/>
            <person name="Mamidi S."/>
            <person name="Mattison C."/>
            <person name="Monteros M."/>
            <person name="Pisani C."/>
            <person name="Plott C."/>
            <person name="Rajasekar S."/>
            <person name="Rhein H.S."/>
            <person name="Rohla C."/>
            <person name="Song M."/>
            <person name="Hilaire R.S."/>
            <person name="Shu S."/>
            <person name="Wells L."/>
            <person name="Wang X."/>
            <person name="Webber J."/>
            <person name="Heerema R.J."/>
            <person name="Klein P."/>
            <person name="Conner P."/>
            <person name="Grauke L."/>
            <person name="Grimwood J."/>
            <person name="Schmutz J."/>
            <person name="Randall J.J."/>
        </authorList>
    </citation>
    <scope>NUCLEOTIDE SEQUENCE</scope>
    <source>
        <tissue evidence="1">Leaf</tissue>
    </source>
</reference>
<organism evidence="1 2">
    <name type="scientific">Carya illinoinensis</name>
    <name type="common">Pecan</name>
    <dbReference type="NCBI Taxonomy" id="32201"/>
    <lineage>
        <taxon>Eukaryota</taxon>
        <taxon>Viridiplantae</taxon>
        <taxon>Streptophyta</taxon>
        <taxon>Embryophyta</taxon>
        <taxon>Tracheophyta</taxon>
        <taxon>Spermatophyta</taxon>
        <taxon>Magnoliopsida</taxon>
        <taxon>eudicotyledons</taxon>
        <taxon>Gunneridae</taxon>
        <taxon>Pentapetalae</taxon>
        <taxon>rosids</taxon>
        <taxon>fabids</taxon>
        <taxon>Fagales</taxon>
        <taxon>Juglandaceae</taxon>
        <taxon>Carya</taxon>
    </lineage>
</organism>
<proteinExistence type="predicted"/>
<dbReference type="EMBL" id="CM031829">
    <property type="protein sequence ID" value="KAG6713602.1"/>
    <property type="molecule type" value="Genomic_DNA"/>
</dbReference>